<dbReference type="InterPro" id="IPR001240">
    <property type="entry name" value="PRAI_dom"/>
</dbReference>
<dbReference type="InterPro" id="IPR044643">
    <property type="entry name" value="TrpF_fam"/>
</dbReference>
<evidence type="ECO:0000256" key="5">
    <source>
        <dbReference type="ARBA" id="ARBA00022605"/>
    </source>
</evidence>
<gene>
    <name evidence="9" type="primary">trpF</name>
    <name evidence="11" type="ORF">U7230_05805</name>
</gene>
<feature type="domain" description="N-(5'phosphoribosyl) anthranilate isomerase (PRAI)" evidence="10">
    <location>
        <begin position="5"/>
        <end position="213"/>
    </location>
</feature>
<sequence>MKVWVKICGLTREEDVVVAVRAGADALGVVLTRKSPRAVGPERARELALAAREEAARAGRRVDVVGVFTQEPIEQIEHQARLASLDVVQLHGVELPERVQRLPSSGLRCIRALWPSGSPVAPAGAWWALLLDSGSREQPGGTGRPMETATATEWVRVLGAVHPRVILAGGLRPGNVVKALEAARPWGVDVSSGVERAGRPGVKDRGAIEAFVANVRAWEERRLDAGTRKVRDDGPGTGRGR</sequence>
<dbReference type="HAMAP" id="MF_00135">
    <property type="entry name" value="PRAI"/>
    <property type="match status" value="1"/>
</dbReference>
<dbReference type="GO" id="GO:0016853">
    <property type="term" value="F:isomerase activity"/>
    <property type="evidence" value="ECO:0007669"/>
    <property type="project" value="UniProtKB-KW"/>
</dbReference>
<keyword evidence="7 9" id="KW-0057">Aromatic amino acid biosynthesis</keyword>
<dbReference type="PANTHER" id="PTHR42894">
    <property type="entry name" value="N-(5'-PHOSPHORIBOSYL)ANTHRANILATE ISOMERASE"/>
    <property type="match status" value="1"/>
</dbReference>
<reference evidence="11 12" key="1">
    <citation type="journal article" date="2024" name="Front. Microbiol.">
        <title>Novel thermophilic genera Geochorda gen. nov. and Carboxydochorda gen. nov. from the deep terrestrial subsurface reveal the ecophysiological diversity in the class Limnochordia.</title>
        <authorList>
            <person name="Karnachuk O.V."/>
            <person name="Lukina A.P."/>
            <person name="Avakyan M.R."/>
            <person name="Kadnikov V.V."/>
            <person name="Begmatov S."/>
            <person name="Beletsky A.V."/>
            <person name="Vlasova K.G."/>
            <person name="Novikov A.A."/>
            <person name="Shcherbakova V.A."/>
            <person name="Mardanov A.V."/>
            <person name="Ravin N.V."/>
        </authorList>
    </citation>
    <scope>NUCLEOTIDE SEQUENCE [LARGE SCALE GENOMIC DNA]</scope>
    <source>
        <strain evidence="11 12">L945</strain>
    </source>
</reference>
<evidence type="ECO:0000256" key="2">
    <source>
        <dbReference type="ARBA" id="ARBA00004664"/>
    </source>
</evidence>
<dbReference type="EC" id="5.3.1.24" evidence="3 9"/>
<keyword evidence="8 9" id="KW-0413">Isomerase</keyword>
<dbReference type="InterPro" id="IPR013785">
    <property type="entry name" value="Aldolase_TIM"/>
</dbReference>
<comment type="similarity">
    <text evidence="9">Belongs to the TrpF family.</text>
</comment>
<dbReference type="Proteomes" id="UP001332192">
    <property type="component" value="Chromosome"/>
</dbReference>
<dbReference type="Pfam" id="PF00697">
    <property type="entry name" value="PRAI"/>
    <property type="match status" value="1"/>
</dbReference>
<protein>
    <recommendedName>
        <fullName evidence="4 9">N-(5'-phosphoribosyl)anthranilate isomerase</fullName>
        <shortName evidence="9">PRAI</shortName>
        <ecNumber evidence="3 9">5.3.1.24</ecNumber>
    </recommendedName>
</protein>
<dbReference type="EMBL" id="CP141615">
    <property type="protein sequence ID" value="WRP18517.1"/>
    <property type="molecule type" value="Genomic_DNA"/>
</dbReference>
<evidence type="ECO:0000256" key="7">
    <source>
        <dbReference type="ARBA" id="ARBA00023141"/>
    </source>
</evidence>
<dbReference type="RefSeq" id="WP_324717790.1">
    <property type="nucleotide sequence ID" value="NZ_CP141615.1"/>
</dbReference>
<evidence type="ECO:0000256" key="8">
    <source>
        <dbReference type="ARBA" id="ARBA00023235"/>
    </source>
</evidence>
<evidence type="ECO:0000313" key="12">
    <source>
        <dbReference type="Proteomes" id="UP001332192"/>
    </source>
</evidence>
<organism evidence="11 12">
    <name type="scientific">Carboxydichorda subterranea</name>
    <dbReference type="NCBI Taxonomy" id="3109565"/>
    <lineage>
        <taxon>Bacteria</taxon>
        <taxon>Bacillati</taxon>
        <taxon>Bacillota</taxon>
        <taxon>Limnochordia</taxon>
        <taxon>Limnochordales</taxon>
        <taxon>Geochordaceae</taxon>
        <taxon>Carboxydichorda</taxon>
    </lineage>
</organism>
<comment type="pathway">
    <text evidence="2 9">Amino-acid biosynthesis; L-tryptophan biosynthesis; L-tryptophan from chorismate: step 3/5.</text>
</comment>
<evidence type="ECO:0000256" key="4">
    <source>
        <dbReference type="ARBA" id="ARBA00022272"/>
    </source>
</evidence>
<keyword evidence="5 9" id="KW-0028">Amino-acid biosynthesis</keyword>
<dbReference type="InterPro" id="IPR011060">
    <property type="entry name" value="RibuloseP-bd_barrel"/>
</dbReference>
<keyword evidence="12" id="KW-1185">Reference proteome</keyword>
<evidence type="ECO:0000256" key="3">
    <source>
        <dbReference type="ARBA" id="ARBA00012572"/>
    </source>
</evidence>
<keyword evidence="6 9" id="KW-0822">Tryptophan biosynthesis</keyword>
<name>A0ABZ1C2S8_9FIRM</name>
<evidence type="ECO:0000313" key="11">
    <source>
        <dbReference type="EMBL" id="WRP18517.1"/>
    </source>
</evidence>
<evidence type="ECO:0000256" key="6">
    <source>
        <dbReference type="ARBA" id="ARBA00022822"/>
    </source>
</evidence>
<dbReference type="CDD" id="cd00405">
    <property type="entry name" value="PRAI"/>
    <property type="match status" value="1"/>
</dbReference>
<proteinExistence type="inferred from homology"/>
<accession>A0ABZ1C2S8</accession>
<evidence type="ECO:0000256" key="1">
    <source>
        <dbReference type="ARBA" id="ARBA00001164"/>
    </source>
</evidence>
<evidence type="ECO:0000259" key="10">
    <source>
        <dbReference type="Pfam" id="PF00697"/>
    </source>
</evidence>
<evidence type="ECO:0000256" key="9">
    <source>
        <dbReference type="HAMAP-Rule" id="MF_00135"/>
    </source>
</evidence>
<comment type="catalytic activity">
    <reaction evidence="1 9">
        <text>N-(5-phospho-beta-D-ribosyl)anthranilate = 1-(2-carboxyphenylamino)-1-deoxy-D-ribulose 5-phosphate</text>
        <dbReference type="Rhea" id="RHEA:21540"/>
        <dbReference type="ChEBI" id="CHEBI:18277"/>
        <dbReference type="ChEBI" id="CHEBI:58613"/>
        <dbReference type="EC" id="5.3.1.24"/>
    </reaction>
</comment>
<dbReference type="SUPFAM" id="SSF51366">
    <property type="entry name" value="Ribulose-phoshate binding barrel"/>
    <property type="match status" value="1"/>
</dbReference>
<dbReference type="PANTHER" id="PTHR42894:SF1">
    <property type="entry name" value="N-(5'-PHOSPHORIBOSYL)ANTHRANILATE ISOMERASE"/>
    <property type="match status" value="1"/>
</dbReference>
<dbReference type="Gene3D" id="3.20.20.70">
    <property type="entry name" value="Aldolase class I"/>
    <property type="match status" value="1"/>
</dbReference>